<dbReference type="SUPFAM" id="SSF53474">
    <property type="entry name" value="alpha/beta-Hydrolases"/>
    <property type="match status" value="1"/>
</dbReference>
<comment type="similarity">
    <text evidence="1">Belongs to the AB hydrolase superfamily.</text>
</comment>
<evidence type="ECO:0000259" key="3">
    <source>
        <dbReference type="Pfam" id="PF00561"/>
    </source>
</evidence>
<evidence type="ECO:0000256" key="1">
    <source>
        <dbReference type="ARBA" id="ARBA00008645"/>
    </source>
</evidence>
<keyword evidence="5" id="KW-1185">Reference proteome</keyword>
<evidence type="ECO:0000256" key="2">
    <source>
        <dbReference type="ARBA" id="ARBA00022801"/>
    </source>
</evidence>
<proteinExistence type="inferred from homology"/>
<dbReference type="Gene3D" id="3.40.50.1820">
    <property type="entry name" value="alpha/beta hydrolase"/>
    <property type="match status" value="1"/>
</dbReference>
<dbReference type="Pfam" id="PF00561">
    <property type="entry name" value="Abhydrolase_1"/>
    <property type="match status" value="1"/>
</dbReference>
<evidence type="ECO:0000313" key="5">
    <source>
        <dbReference type="Proteomes" id="UP001222027"/>
    </source>
</evidence>
<feature type="domain" description="AB hydrolase-1" evidence="3">
    <location>
        <begin position="16"/>
        <end position="242"/>
    </location>
</feature>
<dbReference type="EMBL" id="JAQQAF010000004">
    <property type="protein sequence ID" value="KAJ8494177.1"/>
    <property type="molecule type" value="Genomic_DNA"/>
</dbReference>
<dbReference type="Proteomes" id="UP001222027">
    <property type="component" value="Unassembled WGS sequence"/>
</dbReference>
<dbReference type="FunFam" id="3.40.50.1820:FF:000042">
    <property type="entry name" value="probable strigolactone esterase DAD2"/>
    <property type="match status" value="1"/>
</dbReference>
<comment type="caution">
    <text evidence="4">The sequence shown here is derived from an EMBL/GenBank/DDBJ whole genome shotgun (WGS) entry which is preliminary data.</text>
</comment>
<dbReference type="InterPro" id="IPR000073">
    <property type="entry name" value="AB_hydrolase_1"/>
</dbReference>
<organism evidence="4 5">
    <name type="scientific">Ensete ventricosum</name>
    <name type="common">Abyssinian banana</name>
    <name type="synonym">Musa ensete</name>
    <dbReference type="NCBI Taxonomy" id="4639"/>
    <lineage>
        <taxon>Eukaryota</taxon>
        <taxon>Viridiplantae</taxon>
        <taxon>Streptophyta</taxon>
        <taxon>Embryophyta</taxon>
        <taxon>Tracheophyta</taxon>
        <taxon>Spermatophyta</taxon>
        <taxon>Magnoliopsida</taxon>
        <taxon>Liliopsida</taxon>
        <taxon>Zingiberales</taxon>
        <taxon>Musaceae</taxon>
        <taxon>Ensete</taxon>
    </lineage>
</organism>
<evidence type="ECO:0000313" key="4">
    <source>
        <dbReference type="EMBL" id="KAJ8494177.1"/>
    </source>
</evidence>
<gene>
    <name evidence="4" type="ORF">OPV22_015898</name>
</gene>
<dbReference type="PANTHER" id="PTHR43039">
    <property type="entry name" value="ESTERASE-RELATED"/>
    <property type="match status" value="1"/>
</dbReference>
<protein>
    <recommendedName>
        <fullName evidence="3">AB hydrolase-1 domain-containing protein</fullName>
    </recommendedName>
</protein>
<dbReference type="AlphaFoldDB" id="A0AAV8RBG9"/>
<dbReference type="InterPro" id="IPR029058">
    <property type="entry name" value="AB_hydrolase_fold"/>
</dbReference>
<accession>A0AAV8RBG9</accession>
<keyword evidence="2" id="KW-0378">Hydrolase</keyword>
<sequence length="265" mass="29105">MNMITNVRIAGKGEQAVVLSHGYGGSQSTWDHVVAHLSQRYRLLLFDWNFKGAVDASKYSSFTAMADALIALIDQLNLKGTVFLGHSMSGMIGCVASVKRPDLFSHLVLIAASPRYLNSDDYEGGFERAEIDNVLSNIEFNFLAWADTFIVLVIGADDPISVEKLGTSFKSMRSEIALALAKTIFLGDMRHTLDKVEVPCTIVQVSNDFVAPVSVGRYMQSRIKGEATLEMIDSDGHFPQLTVPHKLLEILDRVMASNQTVHGVP</sequence>
<name>A0AAV8RBG9_ENSVE</name>
<reference evidence="4 5" key="1">
    <citation type="submission" date="2022-12" db="EMBL/GenBank/DDBJ databases">
        <title>Chromosome-scale assembly of the Ensete ventricosum genome.</title>
        <authorList>
            <person name="Dussert Y."/>
            <person name="Stocks J."/>
            <person name="Wendawek A."/>
            <person name="Woldeyes F."/>
            <person name="Nichols R.A."/>
            <person name="Borrell J.S."/>
        </authorList>
    </citation>
    <scope>NUCLEOTIDE SEQUENCE [LARGE SCALE GENOMIC DNA]</scope>
    <source>
        <strain evidence="5">cv. Maze</strain>
        <tissue evidence="4">Seeds</tissue>
    </source>
</reference>
<dbReference type="GO" id="GO:0016787">
    <property type="term" value="F:hydrolase activity"/>
    <property type="evidence" value="ECO:0007669"/>
    <property type="project" value="UniProtKB-KW"/>
</dbReference>